<dbReference type="InterPro" id="IPR039245">
    <property type="entry name" value="TYSND1/DEG15"/>
</dbReference>
<dbReference type="HOGENOM" id="CLU_1152952_0_0_1"/>
<comment type="PTM">
    <text evidence="1">The full-lengh TYSND1 is the active the proteolytic processing of PTS1- and PTS2-proteins and in self-cleavage, and intermolecular self-cleavage of TYSND1 down-regulates its protease activity.</text>
</comment>
<dbReference type="PANTHER" id="PTHR21004:SF0">
    <property type="entry name" value="PEROXISOMAL LEADER PEPTIDE-PROCESSING PROTEASE"/>
    <property type="match status" value="1"/>
</dbReference>
<comment type="function">
    <text evidence="1">Peroxisomal protease that mediates both the removal of the leader peptide from proteins containing a PTS2 target sequence and processes several PTS1-containing proteins. Catalyzes the processing of PTS1-proteins involved in the peroxisomal beta-oxidation of fatty acids.</text>
</comment>
<dbReference type="AlphaFoldDB" id="T1IF15"/>
<dbReference type="GO" id="GO:0016485">
    <property type="term" value="P:protein processing"/>
    <property type="evidence" value="ECO:0007669"/>
    <property type="project" value="InterPro"/>
</dbReference>
<dbReference type="EC" id="3.4.21.-" evidence="1"/>
<proteinExistence type="inferred from homology"/>
<dbReference type="InterPro" id="IPR043504">
    <property type="entry name" value="Peptidase_S1_PA_chymotrypsin"/>
</dbReference>
<dbReference type="VEuPathDB" id="VectorBase:RPRC014884"/>
<evidence type="ECO:0000313" key="2">
    <source>
        <dbReference type="EnsemblMetazoa" id="RPRC014884-PA"/>
    </source>
</evidence>
<dbReference type="EMBL" id="ACPB03011948">
    <property type="status" value="NOT_ANNOTATED_CDS"/>
    <property type="molecule type" value="Genomic_DNA"/>
</dbReference>
<dbReference type="Gene3D" id="2.40.10.10">
    <property type="entry name" value="Trypsin-like serine proteases"/>
    <property type="match status" value="2"/>
</dbReference>
<dbReference type="EnsemblMetazoa" id="RPRC014884-RA">
    <property type="protein sequence ID" value="RPRC014884-PA"/>
    <property type="gene ID" value="RPRC014884"/>
</dbReference>
<dbReference type="InParanoid" id="T1IF15"/>
<name>T1IF15_RHOPR</name>
<dbReference type="Pfam" id="PF13365">
    <property type="entry name" value="Trypsin_2"/>
    <property type="match status" value="1"/>
</dbReference>
<sequence>MLGNLIYPNGDLVGLNFMSLPASFISSELPIFTSSQSYFLKSSFDDQGLEDRECFVQILLHNVWGSGTIISKDGLILTCSHLVKYGAIKSDLQVKVRNRLYAARVVFSTPYGHLYELAVLKITYTLLDSYPGVPICLRSSAGILGEEVFAVGYSLFEGSKKPCVTRGIVSKLAQHSIITTCYVNKGASGGAVVDRNGQLLGLIISNVRTKESVFPNVNVNVAVYSFRTSLEKFIETRGIPL</sequence>
<evidence type="ECO:0000256" key="1">
    <source>
        <dbReference type="PIRNR" id="PIRNR037989"/>
    </source>
</evidence>
<comment type="similarity">
    <text evidence="1">Belongs to the peptidase S1B family.</text>
</comment>
<dbReference type="eggNOG" id="KOG1320">
    <property type="taxonomic scope" value="Eukaryota"/>
</dbReference>
<keyword evidence="1" id="KW-0720">Serine protease</keyword>
<accession>T1IF15</accession>
<dbReference type="SUPFAM" id="SSF50494">
    <property type="entry name" value="Trypsin-like serine proteases"/>
    <property type="match status" value="1"/>
</dbReference>
<dbReference type="PANTHER" id="PTHR21004">
    <property type="entry name" value="SERINE PROTEASE-RELATED"/>
    <property type="match status" value="1"/>
</dbReference>
<protein>
    <recommendedName>
        <fullName evidence="1">Peroxisomal leader peptide-processing protease</fullName>
        <ecNumber evidence="1">3.4.21.-</ecNumber>
    </recommendedName>
</protein>
<keyword evidence="1" id="KW-0378">Hydrolase</keyword>
<evidence type="ECO:0000313" key="3">
    <source>
        <dbReference type="Proteomes" id="UP000015103"/>
    </source>
</evidence>
<keyword evidence="3" id="KW-1185">Reference proteome</keyword>
<comment type="subcellular location">
    <subcellularLocation>
        <location evidence="1">Peroxisome</location>
    </subcellularLocation>
</comment>
<dbReference type="GO" id="GO:0005777">
    <property type="term" value="C:peroxisome"/>
    <property type="evidence" value="ECO:0007669"/>
    <property type="project" value="UniProtKB-SubCell"/>
</dbReference>
<dbReference type="GO" id="GO:0004252">
    <property type="term" value="F:serine-type endopeptidase activity"/>
    <property type="evidence" value="ECO:0007669"/>
    <property type="project" value="InterPro"/>
</dbReference>
<keyword evidence="1" id="KW-0576">Peroxisome</keyword>
<organism evidence="2 3">
    <name type="scientific">Rhodnius prolixus</name>
    <name type="common">Triatomid bug</name>
    <dbReference type="NCBI Taxonomy" id="13249"/>
    <lineage>
        <taxon>Eukaryota</taxon>
        <taxon>Metazoa</taxon>
        <taxon>Ecdysozoa</taxon>
        <taxon>Arthropoda</taxon>
        <taxon>Hexapoda</taxon>
        <taxon>Insecta</taxon>
        <taxon>Pterygota</taxon>
        <taxon>Neoptera</taxon>
        <taxon>Paraneoptera</taxon>
        <taxon>Hemiptera</taxon>
        <taxon>Heteroptera</taxon>
        <taxon>Panheteroptera</taxon>
        <taxon>Cimicomorpha</taxon>
        <taxon>Reduviidae</taxon>
        <taxon>Triatominae</taxon>
        <taxon>Rhodnius</taxon>
    </lineage>
</organism>
<dbReference type="GO" id="GO:0031998">
    <property type="term" value="P:regulation of fatty acid beta-oxidation"/>
    <property type="evidence" value="ECO:0007669"/>
    <property type="project" value="TreeGrafter"/>
</dbReference>
<dbReference type="Proteomes" id="UP000015103">
    <property type="component" value="Unassembled WGS sequence"/>
</dbReference>
<keyword evidence="1" id="KW-0645">Protease</keyword>
<reference evidence="2" key="1">
    <citation type="submission" date="2015-05" db="UniProtKB">
        <authorList>
            <consortium name="EnsemblMetazoa"/>
        </authorList>
    </citation>
    <scope>IDENTIFICATION</scope>
</reference>
<dbReference type="InterPro" id="IPR009003">
    <property type="entry name" value="Peptidase_S1_PA"/>
</dbReference>
<dbReference type="STRING" id="13249.T1IF15"/>